<keyword evidence="3" id="KW-1185">Reference proteome</keyword>
<dbReference type="KEGG" id="tps:THAPSDRAFT_6224"/>
<name>B8C5X6_THAPS</name>
<proteinExistence type="predicted"/>
<evidence type="ECO:0000313" key="3">
    <source>
        <dbReference type="Proteomes" id="UP000001449"/>
    </source>
</evidence>
<evidence type="ECO:0000256" key="1">
    <source>
        <dbReference type="SAM" id="MobiDB-lite"/>
    </source>
</evidence>
<feature type="compositionally biased region" description="Low complexity" evidence="1">
    <location>
        <begin position="54"/>
        <end position="66"/>
    </location>
</feature>
<feature type="compositionally biased region" description="Basic and acidic residues" evidence="1">
    <location>
        <begin position="89"/>
        <end position="123"/>
    </location>
</feature>
<dbReference type="RefSeq" id="XP_002291476.1">
    <property type="nucleotide sequence ID" value="XM_002291440.1"/>
</dbReference>
<accession>B8C5X6</accession>
<evidence type="ECO:0000313" key="2">
    <source>
        <dbReference type="EMBL" id="EED91583.1"/>
    </source>
</evidence>
<reference evidence="2 3" key="2">
    <citation type="journal article" date="2008" name="Nature">
        <title>The Phaeodactylum genome reveals the evolutionary history of diatom genomes.</title>
        <authorList>
            <person name="Bowler C."/>
            <person name="Allen A.E."/>
            <person name="Badger J.H."/>
            <person name="Grimwood J."/>
            <person name="Jabbari K."/>
            <person name="Kuo A."/>
            <person name="Maheswari U."/>
            <person name="Martens C."/>
            <person name="Maumus F."/>
            <person name="Otillar R.P."/>
            <person name="Rayko E."/>
            <person name="Salamov A."/>
            <person name="Vandepoele K."/>
            <person name="Beszteri B."/>
            <person name="Gruber A."/>
            <person name="Heijde M."/>
            <person name="Katinka M."/>
            <person name="Mock T."/>
            <person name="Valentin K."/>
            <person name="Verret F."/>
            <person name="Berges J.A."/>
            <person name="Brownlee C."/>
            <person name="Cadoret J.P."/>
            <person name="Chiovitti A."/>
            <person name="Choi C.J."/>
            <person name="Coesel S."/>
            <person name="De Martino A."/>
            <person name="Detter J.C."/>
            <person name="Durkin C."/>
            <person name="Falciatore A."/>
            <person name="Fournet J."/>
            <person name="Haruta M."/>
            <person name="Huysman M.J."/>
            <person name="Jenkins B.D."/>
            <person name="Jiroutova K."/>
            <person name="Jorgensen R.E."/>
            <person name="Joubert Y."/>
            <person name="Kaplan A."/>
            <person name="Kroger N."/>
            <person name="Kroth P.G."/>
            <person name="La Roche J."/>
            <person name="Lindquist E."/>
            <person name="Lommer M."/>
            <person name="Martin-Jezequel V."/>
            <person name="Lopez P.J."/>
            <person name="Lucas S."/>
            <person name="Mangogna M."/>
            <person name="McGinnis K."/>
            <person name="Medlin L.K."/>
            <person name="Montsant A."/>
            <person name="Oudot-Le Secq M.P."/>
            <person name="Napoli C."/>
            <person name="Obornik M."/>
            <person name="Parker M.S."/>
            <person name="Petit J.L."/>
            <person name="Porcel B.M."/>
            <person name="Poulsen N."/>
            <person name="Robison M."/>
            <person name="Rychlewski L."/>
            <person name="Rynearson T.A."/>
            <person name="Schmutz J."/>
            <person name="Shapiro H."/>
            <person name="Siaut M."/>
            <person name="Stanley M."/>
            <person name="Sussman M.R."/>
            <person name="Taylor A.R."/>
            <person name="Vardi A."/>
            <person name="von Dassow P."/>
            <person name="Vyverman W."/>
            <person name="Willis A."/>
            <person name="Wyrwicz L.S."/>
            <person name="Rokhsar D.S."/>
            <person name="Weissenbach J."/>
            <person name="Armbrust E.V."/>
            <person name="Green B.R."/>
            <person name="Van de Peer Y."/>
            <person name="Grigoriev I.V."/>
        </authorList>
    </citation>
    <scope>NUCLEOTIDE SEQUENCE [LARGE SCALE GENOMIC DNA]</scope>
    <source>
        <strain evidence="2 3">CCMP1335</strain>
    </source>
</reference>
<organism evidence="2 3">
    <name type="scientific">Thalassiosira pseudonana</name>
    <name type="common">Marine diatom</name>
    <name type="synonym">Cyclotella nana</name>
    <dbReference type="NCBI Taxonomy" id="35128"/>
    <lineage>
        <taxon>Eukaryota</taxon>
        <taxon>Sar</taxon>
        <taxon>Stramenopiles</taxon>
        <taxon>Ochrophyta</taxon>
        <taxon>Bacillariophyta</taxon>
        <taxon>Coscinodiscophyceae</taxon>
        <taxon>Thalassiosirophycidae</taxon>
        <taxon>Thalassiosirales</taxon>
        <taxon>Thalassiosiraceae</taxon>
        <taxon>Thalassiosira</taxon>
    </lineage>
</organism>
<reference evidence="2 3" key="1">
    <citation type="journal article" date="2004" name="Science">
        <title>The genome of the diatom Thalassiosira pseudonana: ecology, evolution, and metabolism.</title>
        <authorList>
            <person name="Armbrust E.V."/>
            <person name="Berges J.A."/>
            <person name="Bowler C."/>
            <person name="Green B.R."/>
            <person name="Martinez D."/>
            <person name="Putnam N.H."/>
            <person name="Zhou S."/>
            <person name="Allen A.E."/>
            <person name="Apt K.E."/>
            <person name="Bechner M."/>
            <person name="Brzezinski M.A."/>
            <person name="Chaal B.K."/>
            <person name="Chiovitti A."/>
            <person name="Davis A.K."/>
            <person name="Demarest M.S."/>
            <person name="Detter J.C."/>
            <person name="Glavina T."/>
            <person name="Goodstein D."/>
            <person name="Hadi M.Z."/>
            <person name="Hellsten U."/>
            <person name="Hildebrand M."/>
            <person name="Jenkins B.D."/>
            <person name="Jurka J."/>
            <person name="Kapitonov V.V."/>
            <person name="Kroger N."/>
            <person name="Lau W.W."/>
            <person name="Lane T.W."/>
            <person name="Larimer F.W."/>
            <person name="Lippmeier J.C."/>
            <person name="Lucas S."/>
            <person name="Medina M."/>
            <person name="Montsant A."/>
            <person name="Obornik M."/>
            <person name="Parker M.S."/>
            <person name="Palenik B."/>
            <person name="Pazour G.J."/>
            <person name="Richardson P.M."/>
            <person name="Rynearson T.A."/>
            <person name="Saito M.A."/>
            <person name="Schwartz D.C."/>
            <person name="Thamatrakoln K."/>
            <person name="Valentin K."/>
            <person name="Vardi A."/>
            <person name="Wilkerson F.P."/>
            <person name="Rokhsar D.S."/>
        </authorList>
    </citation>
    <scope>NUCLEOTIDE SEQUENCE [LARGE SCALE GENOMIC DNA]</scope>
    <source>
        <strain evidence="2 3">CCMP1335</strain>
    </source>
</reference>
<dbReference type="AlphaFoldDB" id="B8C5X6"/>
<feature type="region of interest" description="Disordered" evidence="1">
    <location>
        <begin position="1"/>
        <end position="123"/>
    </location>
</feature>
<dbReference type="GeneID" id="7445964"/>
<feature type="compositionally biased region" description="Polar residues" evidence="1">
    <location>
        <begin position="32"/>
        <end position="48"/>
    </location>
</feature>
<gene>
    <name evidence="2" type="ORF">THAPSDRAFT_6224</name>
</gene>
<dbReference type="HOGENOM" id="CLU_1206922_0_0_1"/>
<dbReference type="InParanoid" id="B8C5X6"/>
<dbReference type="Proteomes" id="UP000001449">
    <property type="component" value="Chromosome 6"/>
</dbReference>
<dbReference type="PaxDb" id="35128-Thaps6224"/>
<feature type="compositionally biased region" description="Basic and acidic residues" evidence="1">
    <location>
        <begin position="13"/>
        <end position="28"/>
    </location>
</feature>
<sequence>MARTKPTGSPPSKEPHRKAAMDTDKQRPATESAVSRTSLSASVQSQAYAPSGWQCQPPRQQQQPPAQQGPPPGGQHHDYARGSYYYSRSRADERRDTREPCRSNEPRYRHERAGGNEGYNRRDREYNNSSFAGGGMMAVAGKSQTEKLDPTSGGEVIEEGEETVNHAKTETGLITEVYVAIIVMENPMLSINRMRVAKVIVAILRHMHKENNRVQYNAKSKRQQHTINHH</sequence>
<dbReference type="EMBL" id="CM000643">
    <property type="protein sequence ID" value="EED91583.1"/>
    <property type="molecule type" value="Genomic_DNA"/>
</dbReference>
<protein>
    <submittedName>
        <fullName evidence="2">Uncharacterized protein</fullName>
    </submittedName>
</protein>